<evidence type="ECO:0000313" key="3">
    <source>
        <dbReference type="Proteomes" id="UP000664303"/>
    </source>
</evidence>
<dbReference type="EMBL" id="JAFKCZ010000006">
    <property type="protein sequence ID" value="MBN7796753.1"/>
    <property type="molecule type" value="Genomic_DNA"/>
</dbReference>
<dbReference type="AlphaFoldDB" id="A0A939DEN9"/>
<name>A0A939DEN9_9GAMM</name>
<evidence type="ECO:0000313" key="2">
    <source>
        <dbReference type="EMBL" id="MBN7796753.1"/>
    </source>
</evidence>
<dbReference type="Pfam" id="PF09983">
    <property type="entry name" value="JetD_C"/>
    <property type="match status" value="1"/>
</dbReference>
<organism evidence="2 3">
    <name type="scientific">Parahaliea mediterranea</name>
    <dbReference type="NCBI Taxonomy" id="651086"/>
    <lineage>
        <taxon>Bacteria</taxon>
        <taxon>Pseudomonadati</taxon>
        <taxon>Pseudomonadota</taxon>
        <taxon>Gammaproteobacteria</taxon>
        <taxon>Cellvibrionales</taxon>
        <taxon>Halieaceae</taxon>
        <taxon>Parahaliea</taxon>
    </lineage>
</organism>
<evidence type="ECO:0000259" key="1">
    <source>
        <dbReference type="Pfam" id="PF09983"/>
    </source>
</evidence>
<dbReference type="Proteomes" id="UP000664303">
    <property type="component" value="Unassembled WGS sequence"/>
</dbReference>
<dbReference type="RefSeq" id="WP_206560205.1">
    <property type="nucleotide sequence ID" value="NZ_JAFKCZ010000006.1"/>
</dbReference>
<gene>
    <name evidence="2" type="ORF">JYP50_09135</name>
</gene>
<accession>A0A939DEN9</accession>
<protein>
    <recommendedName>
        <fullName evidence="1">Wadjet protein JetD C-terminal domain-containing protein</fullName>
    </recommendedName>
</protein>
<feature type="domain" description="Wadjet protein JetD C-terminal" evidence="1">
    <location>
        <begin position="208"/>
        <end position="304"/>
    </location>
</feature>
<keyword evidence="3" id="KW-1185">Reference proteome</keyword>
<proteinExistence type="predicted"/>
<reference evidence="2" key="1">
    <citation type="submission" date="2021-02" db="EMBL/GenBank/DDBJ databases">
        <title>PHA producing bacteria isolated from coastal sediment in Guangdong, Shenzhen.</title>
        <authorList>
            <person name="Zheng W."/>
            <person name="Yu S."/>
            <person name="Huang Y."/>
        </authorList>
    </citation>
    <scope>NUCLEOTIDE SEQUENCE</scope>
    <source>
        <strain evidence="2">TN14-10</strain>
    </source>
</reference>
<dbReference type="InterPro" id="IPR024534">
    <property type="entry name" value="JetD_C"/>
</dbReference>
<sequence length="367" mass="41041">MAAPLWLREEAWLRELLGWFLDKLEGPRARAITRRAKPSTVPALFQFHEDTQYRWELIEKLATEHSVFSIVYDRNIAAFDQPYENAQLRLNPDAEDLLRDWLDRPRIDPAQQAWERAVAPHRQRFADNGASLLAARPVAAGYEADALAAAFAAIGDHLEGELTLREIAARCFRGDSKFLDQRQELLLKLHGERAAAILPRPLLLTAWAPPDFTQLLVVENQDSFLRLAAHPPPGFALLYSGGFRASAGRLGSEHTRFAFLPGSDSAAFREQWLSEQLPVSFWGDLDFAGLGILKALRQSLPGLRAWEPGYRPMLALLEQGGGHRPEQAGKSGQTDPAETGCVFCDRTLLPALRRHGRFVDQEAVAPD</sequence>
<comment type="caution">
    <text evidence="2">The sequence shown here is derived from an EMBL/GenBank/DDBJ whole genome shotgun (WGS) entry which is preliminary data.</text>
</comment>